<protein>
    <submittedName>
        <fullName evidence="3">Uncharacterized protein</fullName>
    </submittedName>
</protein>
<dbReference type="RefSeq" id="XP_004261634.1">
    <property type="nucleotide sequence ID" value="XM_004261586.1"/>
</dbReference>
<evidence type="ECO:0000313" key="4">
    <source>
        <dbReference type="Proteomes" id="UP000014680"/>
    </source>
</evidence>
<feature type="region of interest" description="Disordered" evidence="2">
    <location>
        <begin position="119"/>
        <end position="159"/>
    </location>
</feature>
<dbReference type="VEuPathDB" id="AmoebaDB:EIN_248770"/>
<dbReference type="PANTHER" id="PTHR38092:SF1">
    <property type="entry name" value="TRANSCRIPTIONAL REGULATOR CUDA-RELATED"/>
    <property type="match status" value="1"/>
</dbReference>
<dbReference type="InterPro" id="IPR040430">
    <property type="entry name" value="CudA-like"/>
</dbReference>
<proteinExistence type="predicted"/>
<dbReference type="PANTHER" id="PTHR38092">
    <property type="entry name" value="REGULATOR CUDA, PUTATIVE-RELATED"/>
    <property type="match status" value="1"/>
</dbReference>
<organism evidence="3 4">
    <name type="scientific">Entamoeba invadens IP1</name>
    <dbReference type="NCBI Taxonomy" id="370355"/>
    <lineage>
        <taxon>Eukaryota</taxon>
        <taxon>Amoebozoa</taxon>
        <taxon>Evosea</taxon>
        <taxon>Archamoebae</taxon>
        <taxon>Mastigamoebida</taxon>
        <taxon>Entamoebidae</taxon>
        <taxon>Entamoeba</taxon>
    </lineage>
</organism>
<reference evidence="3 4" key="1">
    <citation type="submission" date="2012-10" db="EMBL/GenBank/DDBJ databases">
        <authorList>
            <person name="Zafar N."/>
            <person name="Inman J."/>
            <person name="Hall N."/>
            <person name="Lorenzi H."/>
            <person name="Caler E."/>
        </authorList>
    </citation>
    <scope>NUCLEOTIDE SEQUENCE [LARGE SCALE GENOMIC DNA]</scope>
    <source>
        <strain evidence="3 4">IP1</strain>
    </source>
</reference>
<keyword evidence="1" id="KW-0175">Coiled coil</keyword>
<dbReference type="GeneID" id="14894058"/>
<dbReference type="EMBL" id="KB206169">
    <property type="protein sequence ID" value="ELP94863.1"/>
    <property type="molecule type" value="Genomic_DNA"/>
</dbReference>
<evidence type="ECO:0000313" key="3">
    <source>
        <dbReference type="EMBL" id="ELP94863.1"/>
    </source>
</evidence>
<sequence>MSLTLERQTSSSTETLNDKEICVVVKQSIFTLTITSPHRIDGTIECELVYDLEDLKPVGFVAQNPLSFKVQQITSNTINVECKLAVLSSQHEDLLFRVHVKLLMDDTLIDSIYSKPIKSTSKADSHRKPKTLREKNPTKEQKIKKASKPKKEDDTQTTVSKRKLEMNVIKANEKLIQRISQNINKQNEKIKTLNGSITEFIAKLSQCEDAEHYQLINEALTLFSQEQMETLQEVAMIFQSVSLVQNQVEPYAPYQAYQSTTYPQYTQSQEQQPYTTFQEMNTFYAMDMDDFHYGQDSMFGTEMQRSVQSQMGGPTRKIQSSNDMYPQK</sequence>
<feature type="coiled-coil region" evidence="1">
    <location>
        <begin position="169"/>
        <end position="196"/>
    </location>
</feature>
<dbReference type="KEGG" id="eiv:EIN_248770"/>
<dbReference type="OMA" id="NDKEICV"/>
<name>A0A0A1UEF1_ENTIV</name>
<dbReference type="AlphaFoldDB" id="A0A0A1UEF1"/>
<dbReference type="OrthoDB" id="27382at2759"/>
<feature type="region of interest" description="Disordered" evidence="2">
    <location>
        <begin position="304"/>
        <end position="328"/>
    </location>
</feature>
<dbReference type="Proteomes" id="UP000014680">
    <property type="component" value="Unassembled WGS sequence"/>
</dbReference>
<gene>
    <name evidence="3" type="ORF">EIN_248770</name>
</gene>
<feature type="compositionally biased region" description="Basic and acidic residues" evidence="2">
    <location>
        <begin position="121"/>
        <end position="154"/>
    </location>
</feature>
<accession>A0A0A1UEF1</accession>
<evidence type="ECO:0000256" key="2">
    <source>
        <dbReference type="SAM" id="MobiDB-lite"/>
    </source>
</evidence>
<evidence type="ECO:0000256" key="1">
    <source>
        <dbReference type="SAM" id="Coils"/>
    </source>
</evidence>
<keyword evidence="4" id="KW-1185">Reference proteome</keyword>